<dbReference type="Proteomes" id="UP000244081">
    <property type="component" value="Unassembled WGS sequence"/>
</dbReference>
<dbReference type="PANTHER" id="PTHR34388:SF1">
    <property type="entry name" value="DNA POLYMERASE III SUBUNIT DELTA"/>
    <property type="match status" value="1"/>
</dbReference>
<protein>
    <recommendedName>
        <fullName evidence="2">DNA polymerase III subunit delta</fullName>
        <ecNumber evidence="1">2.7.7.7</ecNumber>
    </recommendedName>
</protein>
<dbReference type="EC" id="2.7.7.7" evidence="1"/>
<dbReference type="InterPro" id="IPR010372">
    <property type="entry name" value="DNA_pol3_delta_N"/>
</dbReference>
<dbReference type="InterPro" id="IPR005790">
    <property type="entry name" value="DNA_polIII_delta"/>
</dbReference>
<keyword evidence="3" id="KW-0808">Transferase</keyword>
<evidence type="ECO:0000313" key="10">
    <source>
        <dbReference type="EMBL" id="PTW63389.1"/>
    </source>
</evidence>
<proteinExistence type="inferred from homology"/>
<evidence type="ECO:0000256" key="2">
    <source>
        <dbReference type="ARBA" id="ARBA00017703"/>
    </source>
</evidence>
<dbReference type="SUPFAM" id="SSF48019">
    <property type="entry name" value="post-AAA+ oligomerization domain-like"/>
    <property type="match status" value="1"/>
</dbReference>
<organism evidence="10 11">
    <name type="scientific">Breoghania corrubedonensis</name>
    <dbReference type="NCBI Taxonomy" id="665038"/>
    <lineage>
        <taxon>Bacteria</taxon>
        <taxon>Pseudomonadati</taxon>
        <taxon>Pseudomonadota</taxon>
        <taxon>Alphaproteobacteria</taxon>
        <taxon>Hyphomicrobiales</taxon>
        <taxon>Stappiaceae</taxon>
        <taxon>Breoghania</taxon>
    </lineage>
</organism>
<evidence type="ECO:0000256" key="1">
    <source>
        <dbReference type="ARBA" id="ARBA00012417"/>
    </source>
</evidence>
<dbReference type="PANTHER" id="PTHR34388">
    <property type="entry name" value="DNA POLYMERASE III SUBUNIT DELTA"/>
    <property type="match status" value="1"/>
</dbReference>
<comment type="caution">
    <text evidence="10">The sequence shown here is derived from an EMBL/GenBank/DDBJ whole genome shotgun (WGS) entry which is preliminary data.</text>
</comment>
<dbReference type="GO" id="GO:0006261">
    <property type="term" value="P:DNA-templated DNA replication"/>
    <property type="evidence" value="ECO:0007669"/>
    <property type="project" value="TreeGrafter"/>
</dbReference>
<dbReference type="GO" id="GO:0003887">
    <property type="term" value="F:DNA-directed DNA polymerase activity"/>
    <property type="evidence" value="ECO:0007669"/>
    <property type="project" value="UniProtKB-KW"/>
</dbReference>
<evidence type="ECO:0000313" key="11">
    <source>
        <dbReference type="Proteomes" id="UP000244081"/>
    </source>
</evidence>
<dbReference type="Gene3D" id="1.10.8.60">
    <property type="match status" value="1"/>
</dbReference>
<evidence type="ECO:0000256" key="5">
    <source>
        <dbReference type="ARBA" id="ARBA00022705"/>
    </source>
</evidence>
<dbReference type="Pfam" id="PF06144">
    <property type="entry name" value="DNA_pol3_delta"/>
    <property type="match status" value="1"/>
</dbReference>
<sequence length="346" mass="37209">MVALKPAEIDRFLANPSADMAVVLVYGPDAGLVNERAKAIVEISAKGNDDPFSRVKLDASELVSDPQRLVDEYLTVPLFGGKRIIWVRDVGAKNLSPSVEPVLKAAGGDALVIIEAGDLKKGIGLRKVIEGARNAVAIPCYADATRDLDRLIDEETRQANLTITREARAALHSLLGVDRLASRGEISKLCLYALGKGRVEAEDVEAIVGDASAFALDALIDAAANGDLATLDHGLDRLDASGLDASVIAGQALRRFQWLQMARAEMEAGASPDDLVKRARPAVYFKRQPLVAQQIRLWTPPRVARALEILNEATFKSRTMPHLAQALVSDTLLTLARVARSAGGRR</sequence>
<dbReference type="Gene3D" id="1.20.272.10">
    <property type="match status" value="1"/>
</dbReference>
<accession>A0A2T5VHZ7</accession>
<evidence type="ECO:0000256" key="8">
    <source>
        <dbReference type="ARBA" id="ARBA00049244"/>
    </source>
</evidence>
<evidence type="ECO:0000256" key="7">
    <source>
        <dbReference type="ARBA" id="ARBA00034754"/>
    </source>
</evidence>
<dbReference type="Gene3D" id="3.40.50.300">
    <property type="entry name" value="P-loop containing nucleotide triphosphate hydrolases"/>
    <property type="match status" value="1"/>
</dbReference>
<dbReference type="AlphaFoldDB" id="A0A2T5VHZ7"/>
<comment type="catalytic activity">
    <reaction evidence="8">
        <text>DNA(n) + a 2'-deoxyribonucleoside 5'-triphosphate = DNA(n+1) + diphosphate</text>
        <dbReference type="Rhea" id="RHEA:22508"/>
        <dbReference type="Rhea" id="RHEA-COMP:17339"/>
        <dbReference type="Rhea" id="RHEA-COMP:17340"/>
        <dbReference type="ChEBI" id="CHEBI:33019"/>
        <dbReference type="ChEBI" id="CHEBI:61560"/>
        <dbReference type="ChEBI" id="CHEBI:173112"/>
        <dbReference type="EC" id="2.7.7.7"/>
    </reaction>
</comment>
<keyword evidence="5" id="KW-0235">DNA replication</keyword>
<evidence type="ECO:0000259" key="9">
    <source>
        <dbReference type="Pfam" id="PF06144"/>
    </source>
</evidence>
<evidence type="ECO:0000256" key="6">
    <source>
        <dbReference type="ARBA" id="ARBA00022932"/>
    </source>
</evidence>
<feature type="domain" description="DNA polymerase III delta N-terminal" evidence="9">
    <location>
        <begin position="24"/>
        <end position="90"/>
    </location>
</feature>
<dbReference type="OrthoDB" id="9804983at2"/>
<gene>
    <name evidence="10" type="ORF">C8N35_1011442</name>
</gene>
<dbReference type="GO" id="GO:0003677">
    <property type="term" value="F:DNA binding"/>
    <property type="evidence" value="ECO:0007669"/>
    <property type="project" value="InterPro"/>
</dbReference>
<dbReference type="GO" id="GO:0009360">
    <property type="term" value="C:DNA polymerase III complex"/>
    <property type="evidence" value="ECO:0007669"/>
    <property type="project" value="InterPro"/>
</dbReference>
<comment type="similarity">
    <text evidence="7">Belongs to the DNA polymerase HolA subunit family.</text>
</comment>
<keyword evidence="6" id="KW-0239">DNA-directed DNA polymerase</keyword>
<dbReference type="EMBL" id="QAYG01000001">
    <property type="protein sequence ID" value="PTW63389.1"/>
    <property type="molecule type" value="Genomic_DNA"/>
</dbReference>
<evidence type="ECO:0000256" key="3">
    <source>
        <dbReference type="ARBA" id="ARBA00022679"/>
    </source>
</evidence>
<name>A0A2T5VHZ7_9HYPH</name>
<evidence type="ECO:0000256" key="4">
    <source>
        <dbReference type="ARBA" id="ARBA00022695"/>
    </source>
</evidence>
<keyword evidence="4" id="KW-0548">Nucleotidyltransferase</keyword>
<dbReference type="InterPro" id="IPR008921">
    <property type="entry name" value="DNA_pol3_clamp-load_cplx_C"/>
</dbReference>
<keyword evidence="11" id="KW-1185">Reference proteome</keyword>
<dbReference type="SUPFAM" id="SSF52540">
    <property type="entry name" value="P-loop containing nucleoside triphosphate hydrolases"/>
    <property type="match status" value="1"/>
</dbReference>
<dbReference type="NCBIfam" id="TIGR01128">
    <property type="entry name" value="holA"/>
    <property type="match status" value="1"/>
</dbReference>
<dbReference type="InterPro" id="IPR027417">
    <property type="entry name" value="P-loop_NTPase"/>
</dbReference>
<reference evidence="10 11" key="1">
    <citation type="submission" date="2018-04" db="EMBL/GenBank/DDBJ databases">
        <title>Genomic Encyclopedia of Archaeal and Bacterial Type Strains, Phase II (KMG-II): from individual species to whole genera.</title>
        <authorList>
            <person name="Goeker M."/>
        </authorList>
    </citation>
    <scope>NUCLEOTIDE SEQUENCE [LARGE SCALE GENOMIC DNA]</scope>
    <source>
        <strain evidence="10 11">DSM 23382</strain>
    </source>
</reference>
<dbReference type="RefSeq" id="WP_107988826.1">
    <property type="nucleotide sequence ID" value="NZ_QAYG01000001.1"/>
</dbReference>